<feature type="domain" description="HTH cro/C1-type" evidence="1">
    <location>
        <begin position="17"/>
        <end position="52"/>
    </location>
</feature>
<gene>
    <name evidence="2" type="ORF">HNP84_003607</name>
</gene>
<dbReference type="GO" id="GO:0003677">
    <property type="term" value="F:DNA binding"/>
    <property type="evidence" value="ECO:0007669"/>
    <property type="project" value="InterPro"/>
</dbReference>
<dbReference type="RefSeq" id="WP_185050831.1">
    <property type="nucleotide sequence ID" value="NZ_BAABIX010000058.1"/>
</dbReference>
<dbReference type="AlphaFoldDB" id="A0A840P7P3"/>
<evidence type="ECO:0000259" key="1">
    <source>
        <dbReference type="PROSITE" id="PS50943"/>
    </source>
</evidence>
<accession>A0A840P7P3</accession>
<dbReference type="Proteomes" id="UP000578449">
    <property type="component" value="Unassembled WGS sequence"/>
</dbReference>
<dbReference type="EMBL" id="JACHGN010000007">
    <property type="protein sequence ID" value="MBB5133881.1"/>
    <property type="molecule type" value="Genomic_DNA"/>
</dbReference>
<keyword evidence="3" id="KW-1185">Reference proteome</keyword>
<evidence type="ECO:0000313" key="2">
    <source>
        <dbReference type="EMBL" id="MBB5133881.1"/>
    </source>
</evidence>
<dbReference type="Gene3D" id="1.10.260.40">
    <property type="entry name" value="lambda repressor-like DNA-binding domains"/>
    <property type="match status" value="1"/>
</dbReference>
<comment type="caution">
    <text evidence="2">The sequence shown here is derived from an EMBL/GenBank/DDBJ whole genome shotgun (WGS) entry which is preliminary data.</text>
</comment>
<dbReference type="CDD" id="cd00093">
    <property type="entry name" value="HTH_XRE"/>
    <property type="match status" value="1"/>
</dbReference>
<dbReference type="Pfam" id="PF13560">
    <property type="entry name" value="HTH_31"/>
    <property type="match status" value="1"/>
</dbReference>
<dbReference type="InterPro" id="IPR001387">
    <property type="entry name" value="Cro/C1-type_HTH"/>
</dbReference>
<sequence length="275" mass="30828">MASGDPPPHVARFGDELRRFRKEAGLSQERLAVHLDCSPSLVSHIECGKRVPQRHQADAADRFFGTGEHFARLWRNIHEAAYGPHWYARWAEEIEPGARTLRSWDPFLIPGLLQTEAYARAVIAGGLAPPHEVENRVRARMARQHILDRDDPPELWVLIDETVVNRPIGDGEVMAAQLEHLLTAADRPNITVQVVPRETRTTVGLMSGFIIAESSDAPTAVSIESAGHGEVSADKDLVCRVWAIYDRLRAEAYRAVDSAKKIKEVRDQWTENPET</sequence>
<dbReference type="SUPFAM" id="SSF47413">
    <property type="entry name" value="lambda repressor-like DNA-binding domains"/>
    <property type="match status" value="1"/>
</dbReference>
<dbReference type="PROSITE" id="PS50943">
    <property type="entry name" value="HTH_CROC1"/>
    <property type="match status" value="1"/>
</dbReference>
<dbReference type="SMART" id="SM00530">
    <property type="entry name" value="HTH_XRE"/>
    <property type="match status" value="1"/>
</dbReference>
<name>A0A840P7P3_9ACTN</name>
<protein>
    <submittedName>
        <fullName evidence="2">Transcriptional regulator with XRE-family HTH domain</fullName>
    </submittedName>
</protein>
<dbReference type="InterPro" id="IPR010982">
    <property type="entry name" value="Lambda_DNA-bd_dom_sf"/>
</dbReference>
<proteinExistence type="predicted"/>
<organism evidence="2 3">
    <name type="scientific">Thermocatellispora tengchongensis</name>
    <dbReference type="NCBI Taxonomy" id="1073253"/>
    <lineage>
        <taxon>Bacteria</taxon>
        <taxon>Bacillati</taxon>
        <taxon>Actinomycetota</taxon>
        <taxon>Actinomycetes</taxon>
        <taxon>Streptosporangiales</taxon>
        <taxon>Streptosporangiaceae</taxon>
        <taxon>Thermocatellispora</taxon>
    </lineage>
</organism>
<dbReference type="InterPro" id="IPR043917">
    <property type="entry name" value="DUF5753"/>
</dbReference>
<reference evidence="2 3" key="1">
    <citation type="submission" date="2020-08" db="EMBL/GenBank/DDBJ databases">
        <title>Genomic Encyclopedia of Type Strains, Phase IV (KMG-IV): sequencing the most valuable type-strain genomes for metagenomic binning, comparative biology and taxonomic classification.</title>
        <authorList>
            <person name="Goeker M."/>
        </authorList>
    </citation>
    <scope>NUCLEOTIDE SEQUENCE [LARGE SCALE GENOMIC DNA]</scope>
    <source>
        <strain evidence="2 3">DSM 45615</strain>
    </source>
</reference>
<evidence type="ECO:0000313" key="3">
    <source>
        <dbReference type="Proteomes" id="UP000578449"/>
    </source>
</evidence>
<dbReference type="Pfam" id="PF19054">
    <property type="entry name" value="DUF5753"/>
    <property type="match status" value="1"/>
</dbReference>